<dbReference type="Proteomes" id="UP001164459">
    <property type="component" value="Chromosome"/>
</dbReference>
<organism evidence="1 2">
    <name type="scientific">Nannocystis punicea</name>
    <dbReference type="NCBI Taxonomy" id="2995304"/>
    <lineage>
        <taxon>Bacteria</taxon>
        <taxon>Pseudomonadati</taxon>
        <taxon>Myxococcota</taxon>
        <taxon>Polyangia</taxon>
        <taxon>Nannocystales</taxon>
        <taxon>Nannocystaceae</taxon>
        <taxon>Nannocystis</taxon>
    </lineage>
</organism>
<evidence type="ECO:0000313" key="1">
    <source>
        <dbReference type="EMBL" id="WAS91806.1"/>
    </source>
</evidence>
<dbReference type="RefSeq" id="WP_269034168.1">
    <property type="nucleotide sequence ID" value="NZ_CP114040.1"/>
</dbReference>
<reference evidence="1" key="1">
    <citation type="submission" date="2022-11" db="EMBL/GenBank/DDBJ databases">
        <title>Minimal conservation of predation-associated metabolite biosynthetic gene clusters underscores biosynthetic potential of Myxococcota including descriptions for ten novel species: Archangium lansinium sp. nov., Myxococcus landrumus sp. nov., Nannocystis bai.</title>
        <authorList>
            <person name="Ahearne A."/>
            <person name="Stevens C."/>
            <person name="Dowd S."/>
        </authorList>
    </citation>
    <scope>NUCLEOTIDE SEQUENCE</scope>
    <source>
        <strain evidence="1">Fl3</strain>
    </source>
</reference>
<accession>A0ABY7GXV0</accession>
<keyword evidence="2" id="KW-1185">Reference proteome</keyword>
<name>A0ABY7GXV0_9BACT</name>
<gene>
    <name evidence="1" type="ORF">O0S08_36955</name>
</gene>
<dbReference type="EMBL" id="CP114040">
    <property type="protein sequence ID" value="WAS91806.1"/>
    <property type="molecule type" value="Genomic_DNA"/>
</dbReference>
<proteinExistence type="predicted"/>
<evidence type="ECO:0000313" key="2">
    <source>
        <dbReference type="Proteomes" id="UP001164459"/>
    </source>
</evidence>
<protein>
    <submittedName>
        <fullName evidence="1">Uncharacterized protein</fullName>
    </submittedName>
</protein>
<sequence length="44" mass="5001">MATAVREHALMVKDSPRRLRWRVEALHDTAMALPRALAEERGMG</sequence>